<protein>
    <recommendedName>
        <fullName evidence="2">HMA domain-containing protein</fullName>
    </recommendedName>
</protein>
<feature type="signal peptide" evidence="1">
    <location>
        <begin position="1"/>
        <end position="23"/>
    </location>
</feature>
<name>A0A917J448_9BACT</name>
<sequence>MSMKKLIAIIGVFVLAVSVSGTAQEIKSVSVKASGLTCSMCSKAIFKALEKVPFVKSVDADIENSGYDLTFKPGEAVSLDALKDAVTDAGFSVAAMQVKADFTAAAVQNDAHIKGANYTFHFIQVKDTTLQGEQQLLILDKDFLPEKERKKYAAQTAMACFETGKMKNQAGGQDRIYHVTMN</sequence>
<dbReference type="SUPFAM" id="SSF55008">
    <property type="entry name" value="HMA, heavy metal-associated domain"/>
    <property type="match status" value="1"/>
</dbReference>
<dbReference type="EMBL" id="BMIB01000006">
    <property type="protein sequence ID" value="GGH81754.1"/>
    <property type="molecule type" value="Genomic_DNA"/>
</dbReference>
<evidence type="ECO:0000313" key="3">
    <source>
        <dbReference type="EMBL" id="GGH81754.1"/>
    </source>
</evidence>
<reference evidence="3" key="2">
    <citation type="submission" date="2020-09" db="EMBL/GenBank/DDBJ databases">
        <authorList>
            <person name="Sun Q."/>
            <person name="Zhou Y."/>
        </authorList>
    </citation>
    <scope>NUCLEOTIDE SEQUENCE</scope>
    <source>
        <strain evidence="3">CGMCC 1.15290</strain>
    </source>
</reference>
<dbReference type="AlphaFoldDB" id="A0A917J448"/>
<accession>A0A917J448</accession>
<gene>
    <name evidence="3" type="ORF">GCM10011379_54620</name>
</gene>
<keyword evidence="4" id="KW-1185">Reference proteome</keyword>
<proteinExistence type="predicted"/>
<evidence type="ECO:0000259" key="2">
    <source>
        <dbReference type="PROSITE" id="PS50846"/>
    </source>
</evidence>
<reference evidence="3" key="1">
    <citation type="journal article" date="2014" name="Int. J. Syst. Evol. Microbiol.">
        <title>Complete genome sequence of Corynebacterium casei LMG S-19264T (=DSM 44701T), isolated from a smear-ripened cheese.</title>
        <authorList>
            <consortium name="US DOE Joint Genome Institute (JGI-PGF)"/>
            <person name="Walter F."/>
            <person name="Albersmeier A."/>
            <person name="Kalinowski J."/>
            <person name="Ruckert C."/>
        </authorList>
    </citation>
    <scope>NUCLEOTIDE SEQUENCE</scope>
    <source>
        <strain evidence="3">CGMCC 1.15290</strain>
    </source>
</reference>
<dbReference type="Pfam" id="PF00403">
    <property type="entry name" value="HMA"/>
    <property type="match status" value="1"/>
</dbReference>
<feature type="chain" id="PRO_5037251193" description="HMA domain-containing protein" evidence="1">
    <location>
        <begin position="24"/>
        <end position="182"/>
    </location>
</feature>
<dbReference type="InterPro" id="IPR006121">
    <property type="entry name" value="HMA_dom"/>
</dbReference>
<comment type="caution">
    <text evidence="3">The sequence shown here is derived from an EMBL/GenBank/DDBJ whole genome shotgun (WGS) entry which is preliminary data.</text>
</comment>
<feature type="domain" description="HMA" evidence="2">
    <location>
        <begin position="27"/>
        <end position="94"/>
    </location>
</feature>
<dbReference type="PROSITE" id="PS50846">
    <property type="entry name" value="HMA_2"/>
    <property type="match status" value="1"/>
</dbReference>
<dbReference type="GO" id="GO:0046872">
    <property type="term" value="F:metal ion binding"/>
    <property type="evidence" value="ECO:0007669"/>
    <property type="project" value="InterPro"/>
</dbReference>
<dbReference type="CDD" id="cd00371">
    <property type="entry name" value="HMA"/>
    <property type="match status" value="1"/>
</dbReference>
<evidence type="ECO:0000256" key="1">
    <source>
        <dbReference type="SAM" id="SignalP"/>
    </source>
</evidence>
<evidence type="ECO:0000313" key="4">
    <source>
        <dbReference type="Proteomes" id="UP000627292"/>
    </source>
</evidence>
<dbReference type="InterPro" id="IPR036163">
    <property type="entry name" value="HMA_dom_sf"/>
</dbReference>
<dbReference type="Gene3D" id="3.30.70.100">
    <property type="match status" value="1"/>
</dbReference>
<keyword evidence="1" id="KW-0732">Signal</keyword>
<organism evidence="3 4">
    <name type="scientific">Filimonas zeae</name>
    <dbReference type="NCBI Taxonomy" id="1737353"/>
    <lineage>
        <taxon>Bacteria</taxon>
        <taxon>Pseudomonadati</taxon>
        <taxon>Bacteroidota</taxon>
        <taxon>Chitinophagia</taxon>
        <taxon>Chitinophagales</taxon>
        <taxon>Chitinophagaceae</taxon>
        <taxon>Filimonas</taxon>
    </lineage>
</organism>
<dbReference type="Proteomes" id="UP000627292">
    <property type="component" value="Unassembled WGS sequence"/>
</dbReference>